<name>A0A1Z4CGH3_9POXV</name>
<evidence type="ECO:0000313" key="1">
    <source>
        <dbReference type="EMBL" id="ASF89968.1"/>
    </source>
</evidence>
<reference evidence="1 2" key="1">
    <citation type="journal article" date="2017" name="Sci. Rep.">
        <title>Recovery of the first full-length genome sequence of a parapoxvirus directly from a clinical sample.</title>
        <authorList>
            <person name="Gunther T."/>
            <person name="Haas L."/>
            <person name="Alawi M."/>
            <person name="Wohlsein P."/>
            <person name="Marks J."/>
            <person name="Grundhoff A."/>
            <person name="Becher P."/>
            <person name="Fischer N."/>
        </authorList>
    </citation>
    <scope>NUCLEOTIDE SEQUENCE [LARGE SCALE GENOMIC DNA]</scope>
    <source>
        <strain evidence="1">AFK76s1</strain>
    </source>
</reference>
<accession>A0A1Z4CGH3</accession>
<gene>
    <name evidence="1" type="ORF">SePPVgORF048</name>
</gene>
<sequence>MSVGFFSASSRSSSFISGGIMGEMSVTLSSFSGTWYTVMPLGAWYLDVVMLIKHLMFSPDSPCITLYASSALPKYTCSVSRVMLKGITGGKLLRVHRSSSFAYHSFLSSIFI</sequence>
<evidence type="ECO:0000313" key="2">
    <source>
        <dbReference type="Proteomes" id="UP000202998"/>
    </source>
</evidence>
<proteinExistence type="predicted"/>
<organism evidence="1 2">
    <name type="scientific">Seal parapoxvirus</name>
    <dbReference type="NCBI Taxonomy" id="187984"/>
    <lineage>
        <taxon>Viruses</taxon>
        <taxon>Varidnaviria</taxon>
        <taxon>Bamfordvirae</taxon>
        <taxon>Nucleocytoviricota</taxon>
        <taxon>Pokkesviricetes</taxon>
        <taxon>Chitovirales</taxon>
        <taxon>Poxviridae</taxon>
        <taxon>Chordopoxvirinae</taxon>
        <taxon>Parapoxvirus</taxon>
        <taxon>Parapoxvirus sealpox</taxon>
        <taxon>Grey sealpox virus</taxon>
    </lineage>
</organism>
<protein>
    <submittedName>
        <fullName evidence="1">Uncharacterized protein</fullName>
    </submittedName>
</protein>
<keyword evidence="2" id="KW-1185">Reference proteome</keyword>
<dbReference type="EMBL" id="KY382358">
    <property type="protein sequence ID" value="ASF89968.1"/>
    <property type="molecule type" value="Genomic_DNA"/>
</dbReference>
<dbReference type="Proteomes" id="UP000202998">
    <property type="component" value="Segment"/>
</dbReference>